<comment type="caution">
    <text evidence="4">The sequence shown here is derived from an EMBL/GenBank/DDBJ whole genome shotgun (WGS) entry which is preliminary data.</text>
</comment>
<evidence type="ECO:0000313" key="4">
    <source>
        <dbReference type="EMBL" id="RUL62283.1"/>
    </source>
</evidence>
<dbReference type="PANTHER" id="PTHR44227:SF3">
    <property type="entry name" value="PROTEIN O-MANNOSYL-TRANSFERASE TMTC4"/>
    <property type="match status" value="1"/>
</dbReference>
<feature type="transmembrane region" description="Helical" evidence="3">
    <location>
        <begin position="12"/>
        <end position="35"/>
    </location>
</feature>
<sequence length="669" mass="74178">MKDTHFFRSGWVILTIGCCLTILIYCLGLSGGWLFDDYPNIVENPGVQPQHFNIPSLVRAALSSPASDFKRPLASFSFALNYLATGLDPYWMKLTNLLFHVINGFLVFLVAHQLLLLSARKSLTAPQTFTPDTFHRNSGTIAALIAVAWMVLPINLTCVLYVVQRMESMANAFVLIGLYGFLRCRSAMLSPVTSNDVRRSLLLLSAISLVLPVLIGVLAKETAVMLPLYAVLAEWALLDFQSSQKRRDTSIIALFAVVLALPAIIGLAWLLPSVLNPAAWATRDFTLNTRLLTEARVVVDYIYWTLLPHPTFLSFYHDDYVASSGFLQPYTTILSILFLLALIVLAVFQRRHRPLLALGIFWFLGCQLLTATVIPLELVYEHRNYFASFGLLLAVIPLIAQIPQATATAVNAGWRAELAGPRIQAIWRFGAILIFIGICATQTLFTARAWGDPLRLAAELAARAPKSPRAQYELGRTLIIYSNYDPASPYTPLVYAPLERAAALPGSSILPQQALIFMNSRMGLPLKDAWWQSMIEKLRSRPPGVQDESSLSALVQCAENGLCNLPHQPMIDAFQAALSHPNPTARLFAMYGDYAWNVLDNHDLGEHMLRQATQDKPSEPAYHITLARMAIAKGDTNEASQQIEALRQLNIGGRLDESIGSLQELLPKH</sequence>
<evidence type="ECO:0000256" key="1">
    <source>
        <dbReference type="ARBA" id="ARBA00022737"/>
    </source>
</evidence>
<evidence type="ECO:0000256" key="2">
    <source>
        <dbReference type="ARBA" id="ARBA00022803"/>
    </source>
</evidence>
<dbReference type="RefSeq" id="WP_126674727.1">
    <property type="nucleotide sequence ID" value="NZ_RYZR01000007.1"/>
</dbReference>
<evidence type="ECO:0000256" key="3">
    <source>
        <dbReference type="SAM" id="Phobius"/>
    </source>
</evidence>
<keyword evidence="3" id="KW-1133">Transmembrane helix</keyword>
<keyword evidence="1" id="KW-0677">Repeat</keyword>
<feature type="transmembrane region" description="Helical" evidence="3">
    <location>
        <begin position="355"/>
        <end position="374"/>
    </location>
</feature>
<feature type="transmembrane region" description="Helical" evidence="3">
    <location>
        <begin position="330"/>
        <end position="348"/>
    </location>
</feature>
<dbReference type="AlphaFoldDB" id="A0A432LQG2"/>
<protein>
    <recommendedName>
        <fullName evidence="6">Tetratricopeptide repeat protein</fullName>
    </recommendedName>
</protein>
<dbReference type="PANTHER" id="PTHR44227">
    <property type="match status" value="1"/>
</dbReference>
<reference evidence="4 5" key="1">
    <citation type="submission" date="2018-12" db="EMBL/GenBank/DDBJ databases">
        <title>Dyella dinghuensis sp. nov. DHOA06 and Dyella choica sp. nov. 4M-K27, isolated from forest soil.</title>
        <authorList>
            <person name="Qiu L.-H."/>
            <person name="Gao Z.-H."/>
        </authorList>
    </citation>
    <scope>NUCLEOTIDE SEQUENCE [LARGE SCALE GENOMIC DNA]</scope>
    <source>
        <strain evidence="4 5">DHOA06</strain>
    </source>
</reference>
<dbReference type="Proteomes" id="UP000267077">
    <property type="component" value="Unassembled WGS sequence"/>
</dbReference>
<keyword evidence="3" id="KW-0812">Transmembrane</keyword>
<dbReference type="OrthoDB" id="8566379at2"/>
<feature type="transmembrane region" description="Helical" evidence="3">
    <location>
        <begin position="140"/>
        <end position="163"/>
    </location>
</feature>
<organism evidence="4 5">
    <name type="scientific">Dyella dinghuensis</name>
    <dbReference type="NCBI Taxonomy" id="1920169"/>
    <lineage>
        <taxon>Bacteria</taxon>
        <taxon>Pseudomonadati</taxon>
        <taxon>Pseudomonadota</taxon>
        <taxon>Gammaproteobacteria</taxon>
        <taxon>Lysobacterales</taxon>
        <taxon>Rhodanobacteraceae</taxon>
        <taxon>Dyella</taxon>
    </lineage>
</organism>
<proteinExistence type="predicted"/>
<evidence type="ECO:0000313" key="5">
    <source>
        <dbReference type="Proteomes" id="UP000267077"/>
    </source>
</evidence>
<feature type="transmembrane region" description="Helical" evidence="3">
    <location>
        <begin position="386"/>
        <end position="414"/>
    </location>
</feature>
<feature type="transmembrane region" description="Helical" evidence="3">
    <location>
        <begin position="252"/>
        <end position="271"/>
    </location>
</feature>
<name>A0A432LQG2_9GAMM</name>
<keyword evidence="3" id="KW-0472">Membrane</keyword>
<gene>
    <name evidence="4" type="ORF">EKH79_15495</name>
</gene>
<dbReference type="InterPro" id="IPR052346">
    <property type="entry name" value="O-mannosyl-transferase_TMTC"/>
</dbReference>
<accession>A0A432LQG2</accession>
<feature type="transmembrane region" description="Helical" evidence="3">
    <location>
        <begin position="200"/>
        <end position="218"/>
    </location>
</feature>
<evidence type="ECO:0008006" key="6">
    <source>
        <dbReference type="Google" id="ProtNLM"/>
    </source>
</evidence>
<feature type="transmembrane region" description="Helical" evidence="3">
    <location>
        <begin position="426"/>
        <end position="445"/>
    </location>
</feature>
<feature type="transmembrane region" description="Helical" evidence="3">
    <location>
        <begin position="97"/>
        <end position="119"/>
    </location>
</feature>
<keyword evidence="5" id="KW-1185">Reference proteome</keyword>
<keyword evidence="2" id="KW-0802">TPR repeat</keyword>
<dbReference type="EMBL" id="RYZR01000007">
    <property type="protein sequence ID" value="RUL62283.1"/>
    <property type="molecule type" value="Genomic_DNA"/>
</dbReference>